<dbReference type="InterPro" id="IPR048945">
    <property type="entry name" value="RASSF8/10_RA"/>
</dbReference>
<dbReference type="STRING" id="303518.ENSPNYP00000012778"/>
<evidence type="ECO:0000313" key="7">
    <source>
        <dbReference type="RefSeq" id="XP_005725343.1"/>
    </source>
</evidence>
<dbReference type="GO" id="GO:0007165">
    <property type="term" value="P:signal transduction"/>
    <property type="evidence" value="ECO:0007669"/>
    <property type="project" value="InterPro"/>
</dbReference>
<reference evidence="4" key="1">
    <citation type="submission" date="2023-09" db="UniProtKB">
        <authorList>
            <consortium name="Ensembl"/>
        </authorList>
    </citation>
    <scope>IDENTIFICATION</scope>
</reference>
<dbReference type="RefSeq" id="XP_005725343.1">
    <property type="nucleotide sequence ID" value="XM_005725286.1"/>
</dbReference>
<feature type="coiled-coil region" evidence="1">
    <location>
        <begin position="269"/>
        <end position="376"/>
    </location>
</feature>
<accession>A0A3B4FT31</accession>
<dbReference type="CTD" id="393334"/>
<dbReference type="OrthoDB" id="10051571at2759"/>
<organism evidence="4">
    <name type="scientific">Pundamilia nyererei</name>
    <dbReference type="NCBI Taxonomy" id="303518"/>
    <lineage>
        <taxon>Eukaryota</taxon>
        <taxon>Metazoa</taxon>
        <taxon>Chordata</taxon>
        <taxon>Craniata</taxon>
        <taxon>Vertebrata</taxon>
        <taxon>Euteleostomi</taxon>
        <taxon>Actinopterygii</taxon>
        <taxon>Neopterygii</taxon>
        <taxon>Teleostei</taxon>
        <taxon>Neoteleostei</taxon>
        <taxon>Acanthomorphata</taxon>
        <taxon>Ovalentaria</taxon>
        <taxon>Cichlomorphae</taxon>
        <taxon>Cichliformes</taxon>
        <taxon>Cichlidae</taxon>
        <taxon>African cichlids</taxon>
        <taxon>Pseudocrenilabrinae</taxon>
        <taxon>Haplochromini</taxon>
        <taxon>Pundamilia</taxon>
    </lineage>
</organism>
<feature type="coiled-coil region" evidence="1">
    <location>
        <begin position="183"/>
        <end position="217"/>
    </location>
</feature>
<dbReference type="GeneTree" id="ENSGT00950000182839"/>
<evidence type="ECO:0000313" key="5">
    <source>
        <dbReference type="Proteomes" id="UP000695023"/>
    </source>
</evidence>
<dbReference type="Pfam" id="PF21712">
    <property type="entry name" value="RASSF8-10_RA"/>
    <property type="match status" value="1"/>
</dbReference>
<sequence length="437" mass="49449">MKAMELKVWVDGVQRIVCGVTEFTTCQEVVIALAQAIGRTGRYTLIEKWRETERHLAPNENPVVSLNKWGQYATDVQLILQRTGPSVSERPNSEGLARVPERGLYRQSLPPLAKLRPSGTDRSLKRKEPKRKSLTFTGSAKGLREIFGKSRDTDVKQSQQRGVSLNLSRVGGGGIASVPGSPARELSRLVQLQRNKLQALESRLLGCEAELRDWEEATGEASDEGNLEEELLLLEQQVRRNDAEMEEEEFWQNELQIEQESEWQLRQQLAELQGHVRDCEAKLSEYLARIQSMEAGVEQERLQHEAELKQRVNEEEVQAQLEKVRAELEMQSQQTARLENSCRALERSLSQSGKRLQEKEQELEQLTKELRQVNLQQFIQQTGTKVTVLPAEPSEDISSETECGSLKRLGSSRLLPSDLRALQSAVSSTLNPEGIYV</sequence>
<dbReference type="InterPro" id="IPR029071">
    <property type="entry name" value="Ubiquitin-like_domsf"/>
</dbReference>
<dbReference type="InterPro" id="IPR033593">
    <property type="entry name" value="N-RASSF"/>
</dbReference>
<dbReference type="AlphaFoldDB" id="A0A3B4FT31"/>
<dbReference type="PANTHER" id="PTHR15286:SF9">
    <property type="entry name" value="RAS ASSOCIATION DOMAIN-CONTAINING PROTEIN 8"/>
    <property type="match status" value="1"/>
</dbReference>
<dbReference type="SUPFAM" id="SSF54236">
    <property type="entry name" value="Ubiquitin-like"/>
    <property type="match status" value="1"/>
</dbReference>
<dbReference type="Proteomes" id="UP000695023">
    <property type="component" value="Unplaced"/>
</dbReference>
<keyword evidence="1" id="KW-0175">Coiled coil</keyword>
<reference evidence="6 7" key="2">
    <citation type="submission" date="2025-04" db="UniProtKB">
        <authorList>
            <consortium name="RefSeq"/>
        </authorList>
    </citation>
    <scope>IDENTIFICATION</scope>
</reference>
<dbReference type="InterPro" id="IPR048944">
    <property type="entry name" value="RASSF8_RA"/>
</dbReference>
<evidence type="ECO:0000256" key="2">
    <source>
        <dbReference type="SAM" id="MobiDB-lite"/>
    </source>
</evidence>
<gene>
    <name evidence="6 7" type="primary">LOC102214104</name>
</gene>
<name>A0A3B4FT31_9CICH</name>
<dbReference type="PANTHER" id="PTHR15286">
    <property type="entry name" value="RAS-ASSOCIATING DOMAIN CONTAINING PROTEIN"/>
    <property type="match status" value="1"/>
</dbReference>
<evidence type="ECO:0000256" key="1">
    <source>
        <dbReference type="SAM" id="Coils"/>
    </source>
</evidence>
<protein>
    <submittedName>
        <fullName evidence="4 6">Ras association domain-containing protein 8-like</fullName>
    </submittedName>
</protein>
<feature type="domain" description="Ras-associating" evidence="3">
    <location>
        <begin position="2"/>
        <end position="85"/>
    </location>
</feature>
<evidence type="ECO:0000313" key="4">
    <source>
        <dbReference type="Ensembl" id="ENSPNYP00000012778.1"/>
    </source>
</evidence>
<evidence type="ECO:0000259" key="3">
    <source>
        <dbReference type="PROSITE" id="PS50200"/>
    </source>
</evidence>
<dbReference type="InterPro" id="IPR000159">
    <property type="entry name" value="RA_dom"/>
</dbReference>
<evidence type="ECO:0000313" key="6">
    <source>
        <dbReference type="RefSeq" id="XP_005725342.1"/>
    </source>
</evidence>
<dbReference type="Ensembl" id="ENSPNYT00000013091.1">
    <property type="protein sequence ID" value="ENSPNYP00000012778.1"/>
    <property type="gene ID" value="ENSPNYG00000009682.1"/>
</dbReference>
<dbReference type="SMART" id="SM00314">
    <property type="entry name" value="RA"/>
    <property type="match status" value="1"/>
</dbReference>
<proteinExistence type="predicted"/>
<keyword evidence="5" id="KW-1185">Reference proteome</keyword>
<dbReference type="CDD" id="cd16134">
    <property type="entry name" value="RA_RASSF8"/>
    <property type="match status" value="1"/>
</dbReference>
<dbReference type="RefSeq" id="XP_005725342.1">
    <property type="nucleotide sequence ID" value="XM_005725285.2"/>
</dbReference>
<dbReference type="PROSITE" id="PS50200">
    <property type="entry name" value="RA"/>
    <property type="match status" value="1"/>
</dbReference>
<feature type="region of interest" description="Disordered" evidence="2">
    <location>
        <begin position="111"/>
        <end position="132"/>
    </location>
</feature>
<dbReference type="Gene3D" id="3.10.20.90">
    <property type="entry name" value="Phosphatidylinositol 3-kinase Catalytic Subunit, Chain A, domain 1"/>
    <property type="match status" value="1"/>
</dbReference>